<sequence>MGFLELGIRTWNTVWYIISLGLACSLIATQDSSHARVNICLWASLWGLLFSSVYGFLAEFMTSLAWPVILLTFELLNAIFTFSAATALAVGIRTHSCSNQSYLNSNAICEGSESRCRKSQALVTFLYFCFFGSLGLLFFIARKFMSGGPFGHKYNSNNAPKVGVPTMSQV</sequence>
<evidence type="ECO:0000256" key="5">
    <source>
        <dbReference type="SAM" id="Phobius"/>
    </source>
</evidence>
<keyword evidence="3 5" id="KW-1133">Transmembrane helix</keyword>
<keyword evidence="2 5" id="KW-0812">Transmembrane</keyword>
<dbReference type="AlphaFoldDB" id="A0A1D2VBA4"/>
<feature type="transmembrane region" description="Helical" evidence="5">
    <location>
        <begin position="39"/>
        <end position="58"/>
    </location>
</feature>
<feature type="domain" description="MARVEL" evidence="6">
    <location>
        <begin position="6"/>
        <end position="139"/>
    </location>
</feature>
<dbReference type="GO" id="GO:0032126">
    <property type="term" value="C:eisosome"/>
    <property type="evidence" value="ECO:0007669"/>
    <property type="project" value="TreeGrafter"/>
</dbReference>
<dbReference type="InParanoid" id="A0A1D2VBA4"/>
<evidence type="ECO:0000256" key="1">
    <source>
        <dbReference type="ARBA" id="ARBA00004141"/>
    </source>
</evidence>
<dbReference type="GeneID" id="30968387"/>
<accession>A0A1D2VBA4</accession>
<dbReference type="OrthoDB" id="5423111at2759"/>
<comment type="subcellular location">
    <subcellularLocation>
        <location evidence="1">Membrane</location>
        <topology evidence="1">Multi-pass membrane protein</topology>
    </subcellularLocation>
</comment>
<dbReference type="PANTHER" id="PTHR28165">
    <property type="entry name" value="NON-CLASSICAL EXPORT PROTEIN 2-RELATED"/>
    <property type="match status" value="1"/>
</dbReference>
<dbReference type="EMBL" id="KV454490">
    <property type="protein sequence ID" value="ODV58727.1"/>
    <property type="molecule type" value="Genomic_DNA"/>
</dbReference>
<feature type="transmembrane region" description="Helical" evidence="5">
    <location>
        <begin position="6"/>
        <end position="27"/>
    </location>
</feature>
<gene>
    <name evidence="7" type="ORF">ASCRUDRAFT_82630</name>
</gene>
<keyword evidence="4 5" id="KW-0472">Membrane</keyword>
<protein>
    <recommendedName>
        <fullName evidence="6">MARVEL domain-containing protein</fullName>
    </recommendedName>
</protein>
<evidence type="ECO:0000256" key="4">
    <source>
        <dbReference type="ARBA" id="ARBA00023136"/>
    </source>
</evidence>
<evidence type="ECO:0000313" key="7">
    <source>
        <dbReference type="EMBL" id="ODV58727.1"/>
    </source>
</evidence>
<evidence type="ECO:0000256" key="3">
    <source>
        <dbReference type="ARBA" id="ARBA00022989"/>
    </source>
</evidence>
<feature type="transmembrane region" description="Helical" evidence="5">
    <location>
        <begin position="64"/>
        <end position="92"/>
    </location>
</feature>
<evidence type="ECO:0000256" key="2">
    <source>
        <dbReference type="ARBA" id="ARBA00022692"/>
    </source>
</evidence>
<dbReference type="Proteomes" id="UP000095038">
    <property type="component" value="Unassembled WGS sequence"/>
</dbReference>
<dbReference type="InterPro" id="IPR008253">
    <property type="entry name" value="Marvel"/>
</dbReference>
<keyword evidence="8" id="KW-1185">Reference proteome</keyword>
<dbReference type="PANTHER" id="PTHR28165:SF1">
    <property type="entry name" value="NON-CLASSICAL EXPORT PROTEIN 2-RELATED"/>
    <property type="match status" value="1"/>
</dbReference>
<evidence type="ECO:0000259" key="6">
    <source>
        <dbReference type="Pfam" id="PF01284"/>
    </source>
</evidence>
<dbReference type="GO" id="GO:0072659">
    <property type="term" value="P:protein localization to plasma membrane"/>
    <property type="evidence" value="ECO:0007669"/>
    <property type="project" value="TreeGrafter"/>
</dbReference>
<dbReference type="GO" id="GO:0005886">
    <property type="term" value="C:plasma membrane"/>
    <property type="evidence" value="ECO:0007669"/>
    <property type="project" value="TreeGrafter"/>
</dbReference>
<reference evidence="8" key="1">
    <citation type="submission" date="2016-05" db="EMBL/GenBank/DDBJ databases">
        <title>Comparative genomics of biotechnologically important yeasts.</title>
        <authorList>
            <consortium name="DOE Joint Genome Institute"/>
            <person name="Riley R."/>
            <person name="Haridas S."/>
            <person name="Wolfe K.H."/>
            <person name="Lopes M.R."/>
            <person name="Hittinger C.T."/>
            <person name="Goker M."/>
            <person name="Salamov A."/>
            <person name="Wisecaver J."/>
            <person name="Long T.M."/>
            <person name="Aerts A.L."/>
            <person name="Barry K."/>
            <person name="Choi C."/>
            <person name="Clum A."/>
            <person name="Coughlan A.Y."/>
            <person name="Deshpande S."/>
            <person name="Douglass A.P."/>
            <person name="Hanson S.J."/>
            <person name="Klenk H.-P."/>
            <person name="Labutti K."/>
            <person name="Lapidus A."/>
            <person name="Lindquist E."/>
            <person name="Lipzen A."/>
            <person name="Meier-Kolthoff J.P."/>
            <person name="Ohm R.A."/>
            <person name="Otillar R.P."/>
            <person name="Pangilinan J."/>
            <person name="Peng Y."/>
            <person name="Rokas A."/>
            <person name="Rosa C.A."/>
            <person name="Scheuner C."/>
            <person name="Sibirny A.A."/>
            <person name="Slot J.C."/>
            <person name="Stielow J.B."/>
            <person name="Sun H."/>
            <person name="Kurtzman C.P."/>
            <person name="Blackwell M."/>
            <person name="Grigoriev I.V."/>
            <person name="Jeffries T.W."/>
        </authorList>
    </citation>
    <scope>NUCLEOTIDE SEQUENCE [LARGE SCALE GENOMIC DNA]</scope>
    <source>
        <strain evidence="8">DSM 1968</strain>
    </source>
</reference>
<evidence type="ECO:0000313" key="8">
    <source>
        <dbReference type="Proteomes" id="UP000095038"/>
    </source>
</evidence>
<feature type="transmembrane region" description="Helical" evidence="5">
    <location>
        <begin position="121"/>
        <end position="141"/>
    </location>
</feature>
<name>A0A1D2VBA4_9ASCO</name>
<dbReference type="Pfam" id="PF01284">
    <property type="entry name" value="MARVEL"/>
    <property type="match status" value="1"/>
</dbReference>
<organism evidence="7 8">
    <name type="scientific">Ascoidea rubescens DSM 1968</name>
    <dbReference type="NCBI Taxonomy" id="1344418"/>
    <lineage>
        <taxon>Eukaryota</taxon>
        <taxon>Fungi</taxon>
        <taxon>Dikarya</taxon>
        <taxon>Ascomycota</taxon>
        <taxon>Saccharomycotina</taxon>
        <taxon>Saccharomycetes</taxon>
        <taxon>Ascoideaceae</taxon>
        <taxon>Ascoidea</taxon>
    </lineage>
</organism>
<dbReference type="RefSeq" id="XP_020045034.1">
    <property type="nucleotide sequence ID" value="XM_020194751.1"/>
</dbReference>
<dbReference type="FunCoup" id="A0A1D2VBA4">
    <property type="interactions" value="95"/>
</dbReference>
<dbReference type="GO" id="GO:0070941">
    <property type="term" value="P:eisosome assembly"/>
    <property type="evidence" value="ECO:0007669"/>
    <property type="project" value="TreeGrafter"/>
</dbReference>
<proteinExistence type="predicted"/>
<dbReference type="InterPro" id="IPR052649">
    <property type="entry name" value="NCE102-like"/>
</dbReference>